<sequence>MDRALGLLSSAIEQSEILMAVAPIRYISFGGTLAVKVFQNRENTEDVDILLDPNLEALSIYYDEIQHAISTVTTKGGYENDWFNDACRLFTAREKRPKLFLKSVQQNIAVYRSSSLVVYAASFEYALERKLRRMDSNSLLRDRSIDLSDTVALIHALRDTHPLSRDYVQELDLNECGTPVENKVVSLVAKEYLEKYQQQGIVEMIWDEEGQCHTYTNLQDKVVSVPRNPHEPLYNEIIGDIGAYICTLR</sequence>
<accession>A0A4Z0ZAL4</accession>
<reference evidence="1 2" key="1">
    <citation type="submission" date="2019-03" db="EMBL/GenBank/DDBJ databases">
        <title>Draft genome sequence of Xylaria hypoxylon DSM 108379, a ubiquitous saprotrophic-parasitic fungi on hardwood.</title>
        <authorList>
            <person name="Buettner E."/>
            <person name="Leonhardt S."/>
            <person name="Gebauer A.M."/>
            <person name="Liers C."/>
            <person name="Hofrichter M."/>
            <person name="Kellner H."/>
        </authorList>
    </citation>
    <scope>NUCLEOTIDE SEQUENCE [LARGE SCALE GENOMIC DNA]</scope>
    <source>
        <strain evidence="1 2">DSM 108379</strain>
    </source>
</reference>
<protein>
    <submittedName>
        <fullName evidence="1">Uncharacterized protein</fullName>
    </submittedName>
</protein>
<gene>
    <name evidence="1" type="ORF">E0Z10_g129</name>
</gene>
<dbReference type="OrthoDB" id="3348320at2759"/>
<evidence type="ECO:0000313" key="1">
    <source>
        <dbReference type="EMBL" id="TGJ88695.1"/>
    </source>
</evidence>
<dbReference type="STRING" id="37992.A0A4Z0ZAL4"/>
<name>A0A4Z0ZAL4_9PEZI</name>
<dbReference type="Proteomes" id="UP000297716">
    <property type="component" value="Unassembled WGS sequence"/>
</dbReference>
<keyword evidence="2" id="KW-1185">Reference proteome</keyword>
<comment type="caution">
    <text evidence="1">The sequence shown here is derived from an EMBL/GenBank/DDBJ whole genome shotgun (WGS) entry which is preliminary data.</text>
</comment>
<organism evidence="1 2">
    <name type="scientific">Xylaria hypoxylon</name>
    <dbReference type="NCBI Taxonomy" id="37992"/>
    <lineage>
        <taxon>Eukaryota</taxon>
        <taxon>Fungi</taxon>
        <taxon>Dikarya</taxon>
        <taxon>Ascomycota</taxon>
        <taxon>Pezizomycotina</taxon>
        <taxon>Sordariomycetes</taxon>
        <taxon>Xylariomycetidae</taxon>
        <taxon>Xylariales</taxon>
        <taxon>Xylariaceae</taxon>
        <taxon>Xylaria</taxon>
    </lineage>
</organism>
<proteinExistence type="predicted"/>
<dbReference type="EMBL" id="SKBN01000001">
    <property type="protein sequence ID" value="TGJ88695.1"/>
    <property type="molecule type" value="Genomic_DNA"/>
</dbReference>
<evidence type="ECO:0000313" key="2">
    <source>
        <dbReference type="Proteomes" id="UP000297716"/>
    </source>
</evidence>
<dbReference type="AlphaFoldDB" id="A0A4Z0ZAL4"/>